<dbReference type="GO" id="GO:0003677">
    <property type="term" value="F:DNA binding"/>
    <property type="evidence" value="ECO:0007669"/>
    <property type="project" value="UniProtKB-KW"/>
</dbReference>
<dbReference type="SUPFAM" id="SSF53850">
    <property type="entry name" value="Periplasmic binding protein-like II"/>
    <property type="match status" value="1"/>
</dbReference>
<dbReference type="Pfam" id="PF03466">
    <property type="entry name" value="LysR_substrate"/>
    <property type="match status" value="1"/>
</dbReference>
<evidence type="ECO:0000256" key="1">
    <source>
        <dbReference type="ARBA" id="ARBA00009437"/>
    </source>
</evidence>
<gene>
    <name evidence="6" type="ORF">SAMN05428971_3006</name>
</gene>
<dbReference type="InterPro" id="IPR036390">
    <property type="entry name" value="WH_DNA-bd_sf"/>
</dbReference>
<dbReference type="RefSeq" id="WP_090964977.1">
    <property type="nucleotide sequence ID" value="NZ_FOVG01000003.1"/>
</dbReference>
<dbReference type="Gene3D" id="3.40.190.10">
    <property type="entry name" value="Periplasmic binding protein-like II"/>
    <property type="match status" value="2"/>
</dbReference>
<dbReference type="EMBL" id="FOVG01000003">
    <property type="protein sequence ID" value="SFO12558.1"/>
    <property type="molecule type" value="Genomic_DNA"/>
</dbReference>
<dbReference type="OrthoDB" id="5723059at2"/>
<dbReference type="Gene3D" id="1.10.10.10">
    <property type="entry name" value="Winged helix-like DNA-binding domain superfamily/Winged helix DNA-binding domain"/>
    <property type="match status" value="1"/>
</dbReference>
<dbReference type="InterPro" id="IPR000847">
    <property type="entry name" value="LysR_HTH_N"/>
</dbReference>
<keyword evidence="4" id="KW-0804">Transcription</keyword>
<dbReference type="AlphaFoldDB" id="A0A1I5EM72"/>
<dbReference type="InterPro" id="IPR050176">
    <property type="entry name" value="LTTR"/>
</dbReference>
<evidence type="ECO:0000259" key="5">
    <source>
        <dbReference type="PROSITE" id="PS50931"/>
    </source>
</evidence>
<keyword evidence="2" id="KW-0805">Transcription regulation</keyword>
<dbReference type="PANTHER" id="PTHR30579:SF7">
    <property type="entry name" value="HTH-TYPE TRANSCRIPTIONAL REGULATOR LRHA-RELATED"/>
    <property type="match status" value="1"/>
</dbReference>
<proteinExistence type="inferred from homology"/>
<evidence type="ECO:0000256" key="4">
    <source>
        <dbReference type="ARBA" id="ARBA00023163"/>
    </source>
</evidence>
<dbReference type="PROSITE" id="PS50931">
    <property type="entry name" value="HTH_LYSR"/>
    <property type="match status" value="1"/>
</dbReference>
<dbReference type="SUPFAM" id="SSF46785">
    <property type="entry name" value="Winged helix' DNA-binding domain"/>
    <property type="match status" value="1"/>
</dbReference>
<keyword evidence="3 6" id="KW-0238">DNA-binding</keyword>
<keyword evidence="7" id="KW-1185">Reference proteome</keyword>
<dbReference type="InterPro" id="IPR005119">
    <property type="entry name" value="LysR_subst-bd"/>
</dbReference>
<comment type="similarity">
    <text evidence="1">Belongs to the LysR transcriptional regulatory family.</text>
</comment>
<dbReference type="GO" id="GO:0003700">
    <property type="term" value="F:DNA-binding transcription factor activity"/>
    <property type="evidence" value="ECO:0007669"/>
    <property type="project" value="InterPro"/>
</dbReference>
<name>A0A1I5EM72_9GAMM</name>
<sequence length="293" mass="31973">MNKVPESLDMDALRSFVAGIDAGSFALAAQHLCRSTSAVSAQLKKLEQQCGTALVMKKGRHLQLTGSGEQLMSYARRLLSLNDETLRAVKGEALQGEIRIGMQEDFGEALMPAILGAFNRQHPDVMLTARVDRNLPLLTALARHELDLALLWQAEQQAGTHLIGQCPLVWIQHQAFDLAGYLQRGEPLPLVAFDAPCVMRSRATEALDKAGIPWRVVFTSHSLSGIWAALQAGLGITLRTRAGLPETLMIESHRLPLPGYLGIALARSDQGDDPARALLQHLITKAALPFIQR</sequence>
<protein>
    <submittedName>
        <fullName evidence="6">DNA-binding transcriptional regulator, LysR family</fullName>
    </submittedName>
</protein>
<evidence type="ECO:0000256" key="3">
    <source>
        <dbReference type="ARBA" id="ARBA00023125"/>
    </source>
</evidence>
<organism evidence="6 7">
    <name type="scientific">Candidatus Pantoea varia</name>
    <dbReference type="NCBI Taxonomy" id="1881036"/>
    <lineage>
        <taxon>Bacteria</taxon>
        <taxon>Pseudomonadati</taxon>
        <taxon>Pseudomonadota</taxon>
        <taxon>Gammaproteobacteria</taxon>
        <taxon>Enterobacterales</taxon>
        <taxon>Erwiniaceae</taxon>
        <taxon>Pantoea</taxon>
    </lineage>
</organism>
<dbReference type="PANTHER" id="PTHR30579">
    <property type="entry name" value="TRANSCRIPTIONAL REGULATOR"/>
    <property type="match status" value="1"/>
</dbReference>
<dbReference type="InterPro" id="IPR036388">
    <property type="entry name" value="WH-like_DNA-bd_sf"/>
</dbReference>
<evidence type="ECO:0000313" key="7">
    <source>
        <dbReference type="Proteomes" id="UP000198968"/>
    </source>
</evidence>
<evidence type="ECO:0000256" key="2">
    <source>
        <dbReference type="ARBA" id="ARBA00023015"/>
    </source>
</evidence>
<dbReference type="Pfam" id="PF00126">
    <property type="entry name" value="HTH_1"/>
    <property type="match status" value="1"/>
</dbReference>
<accession>A0A1I5EM72</accession>
<dbReference type="Proteomes" id="UP000198968">
    <property type="component" value="Unassembled WGS sequence"/>
</dbReference>
<reference evidence="7" key="1">
    <citation type="submission" date="2016-10" db="EMBL/GenBank/DDBJ databases">
        <authorList>
            <person name="Varghese N."/>
            <person name="Submissions S."/>
        </authorList>
    </citation>
    <scope>NUCLEOTIDE SEQUENCE [LARGE SCALE GENOMIC DNA]</scope>
    <source>
        <strain evidence="7">OV426</strain>
    </source>
</reference>
<feature type="domain" description="HTH lysR-type" evidence="5">
    <location>
        <begin position="8"/>
        <end position="65"/>
    </location>
</feature>
<evidence type="ECO:0000313" key="6">
    <source>
        <dbReference type="EMBL" id="SFO12558.1"/>
    </source>
</evidence>